<name>A0A5J5FSC5_9BACL</name>
<comment type="caution">
    <text evidence="3">The sequence shown here is derived from an EMBL/GenBank/DDBJ whole genome shotgun (WGS) entry which is preliminary data.</text>
</comment>
<evidence type="ECO:0000256" key="1">
    <source>
        <dbReference type="SAM" id="MobiDB-lite"/>
    </source>
</evidence>
<dbReference type="Pfam" id="PF13799">
    <property type="entry name" value="DUF4183"/>
    <property type="match status" value="2"/>
</dbReference>
<evidence type="ECO:0000313" key="3">
    <source>
        <dbReference type="EMBL" id="KAA8996230.1"/>
    </source>
</evidence>
<dbReference type="AlphaFoldDB" id="A0A5J5FSC5"/>
<evidence type="ECO:0000313" key="4">
    <source>
        <dbReference type="Proteomes" id="UP000367750"/>
    </source>
</evidence>
<dbReference type="OrthoDB" id="2623159at2"/>
<dbReference type="Proteomes" id="UP000367750">
    <property type="component" value="Unassembled WGS sequence"/>
</dbReference>
<reference evidence="3 4" key="1">
    <citation type="submission" date="2019-09" db="EMBL/GenBank/DDBJ databases">
        <title>Bacillus ochoae sp. nov., Paenibacillus whitsoniae sp. nov., Paenibacillus spiritus sp. nov. Isolated from the Mars Exploration Rover during spacecraft assembly.</title>
        <authorList>
            <person name="Seuylemezian A."/>
            <person name="Vaishampayan P."/>
        </authorList>
    </citation>
    <scope>NUCLEOTIDE SEQUENCE [LARGE SCALE GENOMIC DNA]</scope>
    <source>
        <strain evidence="3 4">MER_111</strain>
    </source>
</reference>
<dbReference type="EMBL" id="VYKK01000036">
    <property type="protein sequence ID" value="KAA8996230.1"/>
    <property type="molecule type" value="Genomic_DNA"/>
</dbReference>
<feature type="compositionally biased region" description="Basic and acidic residues" evidence="1">
    <location>
        <begin position="42"/>
        <end position="56"/>
    </location>
</feature>
<feature type="region of interest" description="Disordered" evidence="1">
    <location>
        <begin position="1"/>
        <end position="81"/>
    </location>
</feature>
<sequence length="347" mass="36753">MQIDHSRSASGNRARGRGRSMNRVPGTGKEARGLKRRSGRGAADRPKNPAQADRHREARRRTVPARRTSASAGRRRGGRRSGLLKARAEYYVAAAGEGQRLYTARDGNGVPLRSPSRITLARLYVNGILQPPDRYRLRRGRLILLSADTPAAGAPLVLEMVALRLPRSGLAALPPVRPCIIQANPVNKPLSSSYAELSDKKGVERPMPPSLIKSFMAASSVVAGTVTTTTTTSVVDTTLRFDTVVTGEMIDTVGGNTIIPAASFRTDTGDALTTTLPVVNPGGYYNVYVNGILQEGALSSLTPTGLTIASDAILPGTPVNLEIHDYTSTSSASSSVPSLTVSTTIAT</sequence>
<feature type="domain" description="DUF4183" evidence="2">
    <location>
        <begin position="255"/>
        <end position="322"/>
    </location>
</feature>
<protein>
    <submittedName>
        <fullName evidence="3">DUF4183 domain-containing protein</fullName>
    </submittedName>
</protein>
<organism evidence="3 4">
    <name type="scientific">Paenibacillus spiritus</name>
    <dbReference type="NCBI Taxonomy" id="2496557"/>
    <lineage>
        <taxon>Bacteria</taxon>
        <taxon>Bacillati</taxon>
        <taxon>Bacillota</taxon>
        <taxon>Bacilli</taxon>
        <taxon>Bacillales</taxon>
        <taxon>Paenibacillaceae</taxon>
        <taxon>Paenibacillus</taxon>
    </lineage>
</organism>
<feature type="domain" description="DUF4183" evidence="2">
    <location>
        <begin position="114"/>
        <end position="160"/>
    </location>
</feature>
<dbReference type="InterPro" id="IPR025237">
    <property type="entry name" value="DUF4183"/>
</dbReference>
<proteinExistence type="predicted"/>
<accession>A0A5J5FSC5</accession>
<gene>
    <name evidence="3" type="ORF">F4V43_18755</name>
</gene>
<evidence type="ECO:0000259" key="2">
    <source>
        <dbReference type="Pfam" id="PF13799"/>
    </source>
</evidence>
<keyword evidence="4" id="KW-1185">Reference proteome</keyword>